<keyword evidence="2" id="KW-1185">Reference proteome</keyword>
<dbReference type="Proteomes" id="UP001315278">
    <property type="component" value="Unassembled WGS sequence"/>
</dbReference>
<accession>A0ABS5FV55</accession>
<name>A0ABS5FV55_9BRAD</name>
<dbReference type="RefSeq" id="WP_212398996.1">
    <property type="nucleotide sequence ID" value="NZ_JAFCJH010000059.1"/>
</dbReference>
<dbReference type="EMBL" id="JAFCJH010000059">
    <property type="protein sequence ID" value="MBR0800653.1"/>
    <property type="molecule type" value="Genomic_DNA"/>
</dbReference>
<proteinExistence type="predicted"/>
<comment type="caution">
    <text evidence="1">The sequence shown here is derived from an EMBL/GenBank/DDBJ whole genome shotgun (WGS) entry which is preliminary data.</text>
</comment>
<sequence>MLAVIGMTVLASNSMNPPDLATRAEPACKKEFGDGPGVGACTVDLIMRGSNQQEKTNDAYRNVR</sequence>
<reference evidence="2" key="1">
    <citation type="journal article" date="2021" name="ISME J.">
        <title>Evolutionary origin and ecological implication of a unique nif island in free-living Bradyrhizobium lineages.</title>
        <authorList>
            <person name="Tao J."/>
        </authorList>
    </citation>
    <scope>NUCLEOTIDE SEQUENCE [LARGE SCALE GENOMIC DNA]</scope>
    <source>
        <strain evidence="2">SZCCT0434</strain>
    </source>
</reference>
<evidence type="ECO:0000313" key="1">
    <source>
        <dbReference type="EMBL" id="MBR0800653.1"/>
    </source>
</evidence>
<evidence type="ECO:0000313" key="2">
    <source>
        <dbReference type="Proteomes" id="UP001315278"/>
    </source>
</evidence>
<gene>
    <name evidence="1" type="ORF">JQ615_35355</name>
</gene>
<organism evidence="1 2">
    <name type="scientific">Bradyrhizobium jicamae</name>
    <dbReference type="NCBI Taxonomy" id="280332"/>
    <lineage>
        <taxon>Bacteria</taxon>
        <taxon>Pseudomonadati</taxon>
        <taxon>Pseudomonadota</taxon>
        <taxon>Alphaproteobacteria</taxon>
        <taxon>Hyphomicrobiales</taxon>
        <taxon>Nitrobacteraceae</taxon>
        <taxon>Bradyrhizobium</taxon>
    </lineage>
</organism>
<protein>
    <submittedName>
        <fullName evidence="1">Uncharacterized protein</fullName>
    </submittedName>
</protein>